<evidence type="ECO:0000313" key="3">
    <source>
        <dbReference type="Proteomes" id="UP000620064"/>
    </source>
</evidence>
<dbReference type="SUPFAM" id="SSF82185">
    <property type="entry name" value="Histone H3 K4-specific methyltransferase SET7/9 N-terminal domain"/>
    <property type="match status" value="1"/>
</dbReference>
<evidence type="ECO:0000256" key="1">
    <source>
        <dbReference type="SAM" id="SignalP"/>
    </source>
</evidence>
<keyword evidence="1" id="KW-0732">Signal</keyword>
<accession>A0ABQ2NMY0</accession>
<feature type="signal peptide" evidence="1">
    <location>
        <begin position="1"/>
        <end position="20"/>
    </location>
</feature>
<gene>
    <name evidence="2" type="ORF">GCM10010992_24270</name>
</gene>
<protein>
    <recommendedName>
        <fullName evidence="4">MORN repeat variant</fullName>
    </recommendedName>
</protein>
<organism evidence="2 3">
    <name type="scientific">Cloacibacterium rupense</name>
    <dbReference type="NCBI Taxonomy" id="517423"/>
    <lineage>
        <taxon>Bacteria</taxon>
        <taxon>Pseudomonadati</taxon>
        <taxon>Bacteroidota</taxon>
        <taxon>Flavobacteriia</taxon>
        <taxon>Flavobacteriales</taxon>
        <taxon>Weeksellaceae</taxon>
    </lineage>
</organism>
<comment type="caution">
    <text evidence="2">The sequence shown here is derived from an EMBL/GenBank/DDBJ whole genome shotgun (WGS) entry which is preliminary data.</text>
</comment>
<dbReference type="EMBL" id="BMLV01000006">
    <property type="protein sequence ID" value="GGP05959.1"/>
    <property type="molecule type" value="Genomic_DNA"/>
</dbReference>
<sequence>MKIQYSIFILLFLISCTAKTGKINQYAKDNNGVRQRNGIWEEKYASDIGELIGKGRYKNGQKVGLWITKYQDKVYQKERFKKNISKVKIYHKNGVLREKGQTKTDENELNTHWFYDGPWKIYDENGKHIYTKIYKQGTPIDSIPVH</sequence>
<dbReference type="PROSITE" id="PS51257">
    <property type="entry name" value="PROKAR_LIPOPROTEIN"/>
    <property type="match status" value="1"/>
</dbReference>
<name>A0ABQ2NMY0_9FLAO</name>
<dbReference type="RefSeq" id="WP_188618401.1">
    <property type="nucleotide sequence ID" value="NZ_BMLV01000006.1"/>
</dbReference>
<proteinExistence type="predicted"/>
<reference evidence="3" key="1">
    <citation type="journal article" date="2019" name="Int. J. Syst. Evol. Microbiol.">
        <title>The Global Catalogue of Microorganisms (GCM) 10K type strain sequencing project: providing services to taxonomists for standard genome sequencing and annotation.</title>
        <authorList>
            <consortium name="The Broad Institute Genomics Platform"/>
            <consortium name="The Broad Institute Genome Sequencing Center for Infectious Disease"/>
            <person name="Wu L."/>
            <person name="Ma J."/>
        </authorList>
    </citation>
    <scope>NUCLEOTIDE SEQUENCE [LARGE SCALE GENOMIC DNA]</scope>
    <source>
        <strain evidence="3">CGMCC 1.7656</strain>
    </source>
</reference>
<dbReference type="Proteomes" id="UP000620064">
    <property type="component" value="Unassembled WGS sequence"/>
</dbReference>
<dbReference type="Gene3D" id="3.90.930.1">
    <property type="match status" value="1"/>
</dbReference>
<evidence type="ECO:0000313" key="2">
    <source>
        <dbReference type="EMBL" id="GGP05959.1"/>
    </source>
</evidence>
<keyword evidence="3" id="KW-1185">Reference proteome</keyword>
<feature type="chain" id="PRO_5045121919" description="MORN repeat variant" evidence="1">
    <location>
        <begin position="21"/>
        <end position="146"/>
    </location>
</feature>
<evidence type="ECO:0008006" key="4">
    <source>
        <dbReference type="Google" id="ProtNLM"/>
    </source>
</evidence>